<dbReference type="SUPFAM" id="SSF52047">
    <property type="entry name" value="RNI-like"/>
    <property type="match status" value="1"/>
</dbReference>
<proteinExistence type="predicted"/>
<dbReference type="Proteomes" id="UP001372338">
    <property type="component" value="Unassembled WGS sequence"/>
</dbReference>
<dbReference type="EMBL" id="JAYWIO010000007">
    <property type="protein sequence ID" value="KAK7253177.1"/>
    <property type="molecule type" value="Genomic_DNA"/>
</dbReference>
<dbReference type="InterPro" id="IPR036047">
    <property type="entry name" value="F-box-like_dom_sf"/>
</dbReference>
<reference evidence="2 3" key="1">
    <citation type="submission" date="2024-01" db="EMBL/GenBank/DDBJ databases">
        <title>The genomes of 5 underutilized Papilionoideae crops provide insights into root nodulation and disease resistanc.</title>
        <authorList>
            <person name="Yuan L."/>
        </authorList>
    </citation>
    <scope>NUCLEOTIDE SEQUENCE [LARGE SCALE GENOMIC DNA]</scope>
    <source>
        <strain evidence="2">ZHUSHIDOU_FW_LH</strain>
        <tissue evidence="2">Leaf</tissue>
    </source>
</reference>
<evidence type="ECO:0000259" key="1">
    <source>
        <dbReference type="PROSITE" id="PS50181"/>
    </source>
</evidence>
<dbReference type="InterPro" id="IPR055357">
    <property type="entry name" value="LRR_At1g61320_AtMIF1"/>
</dbReference>
<dbReference type="InterPro" id="IPR001810">
    <property type="entry name" value="F-box_dom"/>
</dbReference>
<comment type="caution">
    <text evidence="2">The sequence shown here is derived from an EMBL/GenBank/DDBJ whole genome shotgun (WGS) entry which is preliminary data.</text>
</comment>
<feature type="domain" description="F-box" evidence="1">
    <location>
        <begin position="21"/>
        <end position="57"/>
    </location>
</feature>
<sequence length="443" mass="50518">MYNKQGRDQSMDPIPKEDSNIFRILDLPDSMIEEIISSLPIKEAVRTSVLSRGLKDLWKNIPNIELIEEPEGRQQFKAFIDALLTLHNLSSLRNLTLSFQVGEDANQVNEWLSRFINPKIKEVVLNLGRVEQQILFPKHMFQSETLTKLELGMQNIIEFPSPIRIPNLKILILKEVIILNGPSTREFFSSFQSLEELTLIDCEWLNFIDVVGIICRSLKKLVIREWGNGNDDDDDENINGQNAPRCNIVIFGGNQLRSFSYDGNYINDYFLSLHTTSSAMDASVKVHQVGNNWGAGYLVSRLLNSFVNVEKLSITSFAIQALSRMSFSPDLHIPLFRNLVELNVEGSSIDLSSEALLVILRNSPYLKALNFDMTLKICNFMAYDEEIYAIFALLSVSWVLETFYISINHNHDFESPTGEDMLQGILAQIVQFPRAPNSQLEYE</sequence>
<dbReference type="Pfam" id="PF23622">
    <property type="entry name" value="LRR_At1g61320_AtMIF1"/>
    <property type="match status" value="1"/>
</dbReference>
<dbReference type="Gene3D" id="3.80.10.10">
    <property type="entry name" value="Ribonuclease Inhibitor"/>
    <property type="match status" value="1"/>
</dbReference>
<dbReference type="PANTHER" id="PTHR31900">
    <property type="entry name" value="F-BOX/RNI SUPERFAMILY PROTEIN-RELATED"/>
    <property type="match status" value="1"/>
</dbReference>
<dbReference type="SUPFAM" id="SSF81383">
    <property type="entry name" value="F-box domain"/>
    <property type="match status" value="1"/>
</dbReference>
<evidence type="ECO:0000313" key="3">
    <source>
        <dbReference type="Proteomes" id="UP001372338"/>
    </source>
</evidence>
<dbReference type="PANTHER" id="PTHR31900:SF30">
    <property type="entry name" value="SUPERFAMILY PROTEIN, PUTATIVE-RELATED"/>
    <property type="match status" value="1"/>
</dbReference>
<dbReference type="PROSITE" id="PS50181">
    <property type="entry name" value="FBOX"/>
    <property type="match status" value="1"/>
</dbReference>
<dbReference type="InterPro" id="IPR050232">
    <property type="entry name" value="FBL13/AtMIF1-like"/>
</dbReference>
<keyword evidence="3" id="KW-1185">Reference proteome</keyword>
<gene>
    <name evidence="2" type="ORF">RIF29_37679</name>
</gene>
<name>A0AAN9HV99_CROPI</name>
<dbReference type="AlphaFoldDB" id="A0AAN9HV99"/>
<protein>
    <recommendedName>
        <fullName evidence="1">F-box domain-containing protein</fullName>
    </recommendedName>
</protein>
<accession>A0AAN9HV99</accession>
<dbReference type="InterPro" id="IPR032675">
    <property type="entry name" value="LRR_dom_sf"/>
</dbReference>
<dbReference type="Pfam" id="PF00646">
    <property type="entry name" value="F-box"/>
    <property type="match status" value="1"/>
</dbReference>
<evidence type="ECO:0000313" key="2">
    <source>
        <dbReference type="EMBL" id="KAK7253177.1"/>
    </source>
</evidence>
<organism evidence="2 3">
    <name type="scientific">Crotalaria pallida</name>
    <name type="common">Smooth rattlebox</name>
    <name type="synonym">Crotalaria striata</name>
    <dbReference type="NCBI Taxonomy" id="3830"/>
    <lineage>
        <taxon>Eukaryota</taxon>
        <taxon>Viridiplantae</taxon>
        <taxon>Streptophyta</taxon>
        <taxon>Embryophyta</taxon>
        <taxon>Tracheophyta</taxon>
        <taxon>Spermatophyta</taxon>
        <taxon>Magnoliopsida</taxon>
        <taxon>eudicotyledons</taxon>
        <taxon>Gunneridae</taxon>
        <taxon>Pentapetalae</taxon>
        <taxon>rosids</taxon>
        <taxon>fabids</taxon>
        <taxon>Fabales</taxon>
        <taxon>Fabaceae</taxon>
        <taxon>Papilionoideae</taxon>
        <taxon>50 kb inversion clade</taxon>
        <taxon>genistoids sensu lato</taxon>
        <taxon>core genistoids</taxon>
        <taxon>Crotalarieae</taxon>
        <taxon>Crotalaria</taxon>
    </lineage>
</organism>